<dbReference type="InterPro" id="IPR018511">
    <property type="entry name" value="Hemolysin-typ_Ca-bd_CS"/>
</dbReference>
<evidence type="ECO:0000256" key="2">
    <source>
        <dbReference type="SAM" id="MobiDB-lite"/>
    </source>
</evidence>
<dbReference type="NCBIfam" id="NF012196">
    <property type="entry name" value="Ig_like_ice"/>
    <property type="match status" value="3"/>
</dbReference>
<dbReference type="InterPro" id="IPR036465">
    <property type="entry name" value="vWFA_dom_sf"/>
</dbReference>
<dbReference type="PRINTS" id="PR00313">
    <property type="entry name" value="CABNDNGRPT"/>
</dbReference>
<gene>
    <name evidence="4" type="ORF">FCV52_06630</name>
</gene>
<dbReference type="NCBIfam" id="TIGR03661">
    <property type="entry name" value="T1SS_VCA0849"/>
    <property type="match status" value="1"/>
</dbReference>
<evidence type="ECO:0000313" key="4">
    <source>
        <dbReference type="EMBL" id="TKF26809.1"/>
    </source>
</evidence>
<feature type="compositionally biased region" description="Basic and acidic residues" evidence="2">
    <location>
        <begin position="228"/>
        <end position="237"/>
    </location>
</feature>
<name>A0A4U1Z0U0_9VIBR</name>
<proteinExistence type="predicted"/>
<keyword evidence="1" id="KW-0106">Calcium</keyword>
<dbReference type="InterPro" id="IPR040853">
    <property type="entry name" value="RapA2_cadherin-like"/>
</dbReference>
<protein>
    <submittedName>
        <fullName evidence="4">Ig-like domain-containing protein</fullName>
    </submittedName>
</protein>
<comment type="caution">
    <text evidence="4">The sequence shown here is derived from an EMBL/GenBank/DDBJ whole genome shotgun (WGS) entry which is preliminary data.</text>
</comment>
<dbReference type="Gene3D" id="2.60.40.1200">
    <property type="match status" value="1"/>
</dbReference>
<dbReference type="Pfam" id="PF17803">
    <property type="entry name" value="Cadherin_4"/>
    <property type="match status" value="1"/>
</dbReference>
<dbReference type="InterPro" id="IPR002035">
    <property type="entry name" value="VWF_A"/>
</dbReference>
<dbReference type="PROSITE" id="PS00330">
    <property type="entry name" value="HEMOLYSIN_CALCIUM"/>
    <property type="match status" value="2"/>
</dbReference>
<dbReference type="Pfam" id="PF19077">
    <property type="entry name" value="Big_13"/>
    <property type="match status" value="3"/>
</dbReference>
<dbReference type="Proteomes" id="UP000305234">
    <property type="component" value="Unassembled WGS sequence"/>
</dbReference>
<dbReference type="Gene3D" id="2.60.40.10">
    <property type="entry name" value="Immunoglobulins"/>
    <property type="match status" value="7"/>
</dbReference>
<sequence>PTIDLVASSDSGDSDTDNLTNDKTPTFALGNIDDDVDTVEVFNGDTSLGNATKAEDGSWSFTPSGDLADGTYDLSVKATDDAGNSDTSDALEVTIDTVASATITIDDDIAGNDIVNAAEADGDVTITGTVGGDANVDDTVTLTVNGNEYTSKVFADAEGKLVYSIDVQGSDLVADADSTIVASVSGTDEAGNPFTATTDASGDNKDGGYEVDTGISKPTIDLVASSDSGKEDAHGSDTDNLTNDTTPTFTFGNIDDDVEKVEVFNGTTLLGEAVKVEGVWTFTATDGQLTEGANSIMVKATDDAGNSDTSDALAVTIDTDANAGIFIDTITEDGIINDYEAQANITISGYVTGDAQPGDTVSIWLNEESGDSLVEVEVLEVKDDQGRYTFSAIVAGSELANNNATSPQVFAKVTGTDAAGNTFEASENESYQVDRSIVFDFTPTDGTFNDGDNIINFTEQTSVNVSGFVNEPATINSITFTDSNGHTVVIDGSSVVQEVVDNGGTSYTDFVITGVDVSDLEDGDLSVVVNATDEAGNTFDSLAKTIEKDTTAPDAPVITNITDDSSDDDYSVVTLHGTGEPGLEIKIFDEDGNLINQNSTVTVDGEGNWSFDISDLTNTQVNDNEFFTATQVDVAGNESDASETVHYYHGDFDPALNEGSDDFVLLGEGDDVLKVDVDDANDLMVADGGAGNDKAVFDFNIDQASIVLNADGSVTISENTDSGDVNTFIEFEEFEFKGGDKATFDELFSPTIEIERDEDEVINSDRSTINYTIGLPAGAVAGATLIIMAEGQAIAQSPITLTDDHISTGTLNFGINATLVDSELNVSASLNYGNSQEFSDNDALAMNDAPDADDFTVELGSQSSASFSFDEHVIDQEDEDALTVSIDQNPELGTLYIIDGDVRTEVTTGMQISESDVVEYQLRDDINEFMSFDASVDFNVDNNTVSEFEASNGIVISGGRFEGVRPDGSGNETSSKLYNGQEGSVKAGAEGLGVGDQEIDVSQKDFIAVDFSHVGGGNTDITITQVNVKIGSIWGNYEDGDSADAQIHILLFKDGQVVTDANGDPVEFVFDDSVDPSVYDGSGEFVANIHYEGGFDEIRVFTTKGGTEDTSHNSNITLQGVDIIDAAVSEEIAYTATDSDKGEDSGVITVNSSTTDSSITTPTIDLVASSDTGDSDTDNITKDTTPTFALGNVDSDVVAEGIEVLKDGVVVQGDLDQVDGVWYFTPENEVNAGNQQWSVQVTDDSGNTATSSDLEVIVDTGASASITIDAITSDDILDAQEAAQSVVITGRVGGDAEKGDTVTLTLQAEGQAVTTYTGTVASDGTYRISVPGSVLASDADSSLVASVTGSDEAGNSFTVTTTVSGDNRDGGYHVDTAPVANPGEVTTDEDHSTVISWASLGVVDSDSDESSLSVTITALPEGGLLKYYDEIDGWQAVAADQELDKSVFDNNQVRFVPDNNLSGSSQIGFEASDGVNMSESATLTINVTPVADAPNLSLKTQDPDLPSQEFNVSTWDNVVIDDSTYGSGSGVPGSDLVAQLSQLDTADAAQSTTANAEDSASNATDPDQAVIVTGLVYLEANVSYDFVGRGDDSIAITLGGQLVGEGRWGDSSGDIQGAAFTPTESGYYPIAIYHHNQSGQGNFNVDVSINGADPVDLANSQLSIVTDVDSAQGTDVRLSALQTDDKGFDYYETYSVNEGRQDTAIPLSEIDASLTDDSETLSVLLSGIPVGATISDGSNTITINGETDENGQPIQPITVTDWALDNLTVTPPPGSHEDFTLTVTAVSSENANDSQAQSALDIEVVVHESEPTLTESDTNSANEDQMITGNVLANDSDADDVLQVVGVKIDGTDYQVDQSITLDEGTFTIDANGNYSFEPKDDWSGSVPTVEYTTNTGATESLNLEVMPVTDAPNLTVSLGDSTYSNTTINSSLYQKLIFADSSTSLSDPEHAELGHSDIGKQTSDIKVGTDQVDQLTGDTGSWVKDGNDWVMQTNGDDVFVGGQGNDNILGGDGSSLDLGLDTVVYTGNLSDYTFDFYNNHGNTDKPYWHVVDKRGIDTQDDNTPVSEGEHLYEIERLIFADAIVELNTDGTPTVLQEVVTELNISASVSDRDGSEYLDEVRISGLPGDAQIFDKGTGQVVGIKDGDDWVIDVTGQSTQAVNYDTLAVKYQSTDTLDIDVTAVAKEIGLDSDQAGNTTTVNSGASADAIADQGGDVPITLISLVIDSSGSMDDVPSGLSDMRIEYVLEASISLLDNVKSQHGSGDVLVQLVDFDTSASLVESGRGANTSVWMTVSEAISILQKASDTVDKWNYDGEFDPDGWTNYDSGLDAVMEGYNESQVTNIKGETNDVIYFLSDGESNRGNIGSDWAQFMADKQVTAVGVGDPNRVPADGLIKVAGSAENVVYIPDSKITTDLPKLRPTIGVSGSLLMAIAGAEAAAIVIDESNAQVAQFINQDGDVSVAPSGLSFTKDTVGNELVVDTDYGVFRIGSDGSYYFQPSDTAPTIDEGKAVGFEIVLLVEDSNGQTTEQLVTLNVSHNGQVNRVESSSFTASTGDDQVRGTDGDDVILGHAGNDVLDGGLGDDFLMGCTGDDILIGGLGNDILTGGADADLFKWVDMDSSTDTVTDFDYDEGDRIDLADLFADLKDDQQELADLLTSLQDSDPHSGEGGGYTVTISEHNDVAELTITKGDQTMQIDFNGADTTDITSSLLDSLKTLTND</sequence>
<dbReference type="RefSeq" id="WP_136997620.1">
    <property type="nucleotide sequence ID" value="NZ_JBFRJO010000031.1"/>
</dbReference>
<dbReference type="Pfam" id="PF00353">
    <property type="entry name" value="HemolysinCabind"/>
    <property type="match status" value="3"/>
</dbReference>
<dbReference type="InterPro" id="IPR011049">
    <property type="entry name" value="Serralysin-like_metalloprot_C"/>
</dbReference>
<dbReference type="CDD" id="cd00198">
    <property type="entry name" value="vWFA"/>
    <property type="match status" value="1"/>
</dbReference>
<dbReference type="InterPro" id="IPR049826">
    <property type="entry name" value="Ig-like_ice"/>
</dbReference>
<feature type="domain" description="VWFA" evidence="3">
    <location>
        <begin position="2220"/>
        <end position="2423"/>
    </location>
</feature>
<dbReference type="InterPro" id="IPR013783">
    <property type="entry name" value="Ig-like_fold"/>
</dbReference>
<evidence type="ECO:0000259" key="3">
    <source>
        <dbReference type="PROSITE" id="PS50234"/>
    </source>
</evidence>
<dbReference type="EMBL" id="SYUW01000016">
    <property type="protein sequence ID" value="TKF26809.1"/>
    <property type="molecule type" value="Genomic_DNA"/>
</dbReference>
<dbReference type="NCBIfam" id="NF033510">
    <property type="entry name" value="Ca_tandemer"/>
    <property type="match status" value="5"/>
</dbReference>
<accession>A0A4U1Z0U0</accession>
<feature type="region of interest" description="Disordered" evidence="2">
    <location>
        <begin position="184"/>
        <end position="244"/>
    </location>
</feature>
<dbReference type="SUPFAM" id="SSF51120">
    <property type="entry name" value="beta-Roll"/>
    <property type="match status" value="1"/>
</dbReference>
<feature type="region of interest" description="Disordered" evidence="2">
    <location>
        <begin position="1"/>
        <end position="26"/>
    </location>
</feature>
<dbReference type="InterPro" id="IPR019960">
    <property type="entry name" value="T1SS_VCA0849"/>
</dbReference>
<feature type="non-terminal residue" evidence="4">
    <location>
        <position position="1"/>
    </location>
</feature>
<feature type="region of interest" description="Disordered" evidence="2">
    <location>
        <begin position="1362"/>
        <end position="1388"/>
    </location>
</feature>
<dbReference type="PROSITE" id="PS50234">
    <property type="entry name" value="VWFA"/>
    <property type="match status" value="1"/>
</dbReference>
<dbReference type="GO" id="GO:0005509">
    <property type="term" value="F:calcium ion binding"/>
    <property type="evidence" value="ECO:0007669"/>
    <property type="project" value="InterPro"/>
</dbReference>
<dbReference type="InterPro" id="IPR044016">
    <property type="entry name" value="Big_13"/>
</dbReference>
<evidence type="ECO:0000313" key="5">
    <source>
        <dbReference type="Proteomes" id="UP000305234"/>
    </source>
</evidence>
<dbReference type="InterPro" id="IPR001343">
    <property type="entry name" value="Hemolysn_Ca-bd"/>
</dbReference>
<reference evidence="4 5" key="1">
    <citation type="submission" date="2019-04" db="EMBL/GenBank/DDBJ databases">
        <title>A reverse ecology approach based on a biological definition of microbial populations.</title>
        <authorList>
            <person name="Arevalo P."/>
            <person name="Vaninsberghe D."/>
            <person name="Elsherbini J."/>
            <person name="Gore J."/>
            <person name="Polz M."/>
        </authorList>
    </citation>
    <scope>NUCLEOTIDE SEQUENCE [LARGE SCALE GENOMIC DNA]</scope>
    <source>
        <strain evidence="4 5">10N.261.46.E4</strain>
    </source>
</reference>
<organism evidence="4 5">
    <name type="scientific">Vibrio kanaloae</name>
    <dbReference type="NCBI Taxonomy" id="170673"/>
    <lineage>
        <taxon>Bacteria</taxon>
        <taxon>Pseudomonadati</taxon>
        <taxon>Pseudomonadota</taxon>
        <taxon>Gammaproteobacteria</taxon>
        <taxon>Vibrionales</taxon>
        <taxon>Vibrionaceae</taxon>
        <taxon>Vibrio</taxon>
    </lineage>
</organism>
<dbReference type="SUPFAM" id="SSF53300">
    <property type="entry name" value="vWA-like"/>
    <property type="match status" value="1"/>
</dbReference>
<dbReference type="SMART" id="SM00327">
    <property type="entry name" value="VWA"/>
    <property type="match status" value="1"/>
</dbReference>
<evidence type="ECO:0000256" key="1">
    <source>
        <dbReference type="ARBA" id="ARBA00022837"/>
    </source>
</evidence>
<dbReference type="Pfam" id="PF16184">
    <property type="entry name" value="Cadherin_3"/>
    <property type="match status" value="1"/>
</dbReference>